<dbReference type="InterPro" id="IPR029058">
    <property type="entry name" value="AB_hydrolase_fold"/>
</dbReference>
<dbReference type="InterPro" id="IPR010662">
    <property type="entry name" value="RBBP9/YdeN"/>
</dbReference>
<dbReference type="EMBL" id="FMPI01000004">
    <property type="protein sequence ID" value="SCS61246.1"/>
    <property type="molecule type" value="Genomic_DNA"/>
</dbReference>
<name>A0A1D4JHX7_9STAP</name>
<dbReference type="Proteomes" id="UP000095412">
    <property type="component" value="Unassembled WGS sequence"/>
</dbReference>
<evidence type="ECO:0000313" key="3">
    <source>
        <dbReference type="Proteomes" id="UP000095412"/>
    </source>
</evidence>
<dbReference type="AlphaFoldDB" id="A0A1D4JHX7"/>
<keyword evidence="3" id="KW-1185">Reference proteome</keyword>
<dbReference type="Proteomes" id="UP000095768">
    <property type="component" value="Unassembled WGS sequence"/>
</dbReference>
<sequence>MTDIIIVHSKYGDASNHWYEWLANNLELEGYDVTLFNIPVDENNQIETWVSKMKEQVQINKYETYFVTHGLGTLAALKYIEESKIDHIEGLFSIAGFMEDTKVFSENVNTDKYRIDYEQVKDKVDNFYGLCAKDDTHVSYKETKRLMDTLGGKCKVTDFGGHFMEDDGFTTFTRLQSKMQEIMSG</sequence>
<accession>A0A1D4JHX7</accession>
<reference evidence="1 4" key="1">
    <citation type="submission" date="2016-09" db="EMBL/GenBank/DDBJ databases">
        <authorList>
            <consortium name="Pathogen Informatics"/>
        </authorList>
    </citation>
    <scope>NUCLEOTIDE SEQUENCE [LARGE SCALE GENOMIC DNA]</scope>
    <source>
        <strain evidence="1 4">82B</strain>
    </source>
</reference>
<protein>
    <submittedName>
        <fullName evidence="1 2">Hydrolase ydeN</fullName>
        <ecNumber evidence="1 2">3.-.-.-</ecNumber>
    </submittedName>
</protein>
<dbReference type="Gene3D" id="3.40.50.1820">
    <property type="entry name" value="alpha/beta hydrolase"/>
    <property type="match status" value="1"/>
</dbReference>
<keyword evidence="1" id="KW-0378">Hydrolase</keyword>
<gene>
    <name evidence="1" type="primary">ydeN_1</name>
    <name evidence="1" type="ORF">SAMEA2297795_00290</name>
    <name evidence="2" type="ORF">SAMEA2297796_00791</name>
</gene>
<evidence type="ECO:0000313" key="2">
    <source>
        <dbReference type="EMBL" id="SCS61246.1"/>
    </source>
</evidence>
<proteinExistence type="predicted"/>
<dbReference type="EC" id="3.-.-.-" evidence="1 2"/>
<organism evidence="1 4">
    <name type="scientific">Staphylococcus caeli</name>
    <dbReference type="NCBI Taxonomy" id="2201815"/>
    <lineage>
        <taxon>Bacteria</taxon>
        <taxon>Bacillati</taxon>
        <taxon>Bacillota</taxon>
        <taxon>Bacilli</taxon>
        <taxon>Bacillales</taxon>
        <taxon>Staphylococcaceae</taxon>
        <taxon>Staphylococcus</taxon>
    </lineage>
</organism>
<reference evidence="2 3" key="2">
    <citation type="submission" date="2016-09" db="EMBL/GenBank/DDBJ databases">
        <authorList>
            <consortium name="Pathogen Informatics"/>
            <person name="Sun Q."/>
            <person name="Inoue M."/>
        </authorList>
    </citation>
    <scope>NUCLEOTIDE SEQUENCE [LARGE SCALE GENOMIC DNA]</scope>
    <source>
        <strain evidence="2 3">82C</strain>
    </source>
</reference>
<dbReference type="Pfam" id="PF06821">
    <property type="entry name" value="Ser_hydrolase"/>
    <property type="match status" value="1"/>
</dbReference>
<dbReference type="EMBL" id="FMPG01000001">
    <property type="protein sequence ID" value="SCS34407.1"/>
    <property type="molecule type" value="Genomic_DNA"/>
</dbReference>
<evidence type="ECO:0000313" key="1">
    <source>
        <dbReference type="EMBL" id="SCS34407.1"/>
    </source>
</evidence>
<dbReference type="PANTHER" id="PTHR15394">
    <property type="entry name" value="SERINE HYDROLASE RBBP9"/>
    <property type="match status" value="1"/>
</dbReference>
<evidence type="ECO:0000313" key="4">
    <source>
        <dbReference type="Proteomes" id="UP000095768"/>
    </source>
</evidence>
<dbReference type="PANTHER" id="PTHR15394:SF3">
    <property type="entry name" value="SERINE HYDROLASE RBBP9"/>
    <property type="match status" value="1"/>
</dbReference>
<dbReference type="GO" id="GO:0016787">
    <property type="term" value="F:hydrolase activity"/>
    <property type="evidence" value="ECO:0007669"/>
    <property type="project" value="UniProtKB-KW"/>
</dbReference>
<dbReference type="SUPFAM" id="SSF53474">
    <property type="entry name" value="alpha/beta-Hydrolases"/>
    <property type="match status" value="1"/>
</dbReference>
<dbReference type="OrthoDB" id="9804993at2"/>
<dbReference type="RefSeq" id="WP_069995025.1">
    <property type="nucleotide sequence ID" value="NZ_FMPG01000001.1"/>
</dbReference>